<sequence length="103" mass="11539">MSDSGREKKKPTIDHQVIEVIFEETGLISLGTVAVFSVTDEVERNRLPTGLEHAATIILVFPVVSTFWGINTEKTDEVRSGVYVYHIHPRQDVGVGTFRGEQR</sequence>
<dbReference type="EMBL" id="JACVVK020000384">
    <property type="protein sequence ID" value="KAK7476138.1"/>
    <property type="molecule type" value="Genomic_DNA"/>
</dbReference>
<evidence type="ECO:0000313" key="2">
    <source>
        <dbReference type="Proteomes" id="UP001519460"/>
    </source>
</evidence>
<gene>
    <name evidence="1" type="ORF">BaRGS_00032631</name>
</gene>
<dbReference type="Proteomes" id="UP001519460">
    <property type="component" value="Unassembled WGS sequence"/>
</dbReference>
<proteinExistence type="predicted"/>
<protein>
    <submittedName>
        <fullName evidence="1">Uncharacterized protein</fullName>
    </submittedName>
</protein>
<reference evidence="1 2" key="1">
    <citation type="journal article" date="2023" name="Sci. Data">
        <title>Genome assembly of the Korean intertidal mud-creeper Batillaria attramentaria.</title>
        <authorList>
            <person name="Patra A.K."/>
            <person name="Ho P.T."/>
            <person name="Jun S."/>
            <person name="Lee S.J."/>
            <person name="Kim Y."/>
            <person name="Won Y.J."/>
        </authorList>
    </citation>
    <scope>NUCLEOTIDE SEQUENCE [LARGE SCALE GENOMIC DNA]</scope>
    <source>
        <strain evidence="1">Wonlab-2016</strain>
    </source>
</reference>
<organism evidence="1 2">
    <name type="scientific">Batillaria attramentaria</name>
    <dbReference type="NCBI Taxonomy" id="370345"/>
    <lineage>
        <taxon>Eukaryota</taxon>
        <taxon>Metazoa</taxon>
        <taxon>Spiralia</taxon>
        <taxon>Lophotrochozoa</taxon>
        <taxon>Mollusca</taxon>
        <taxon>Gastropoda</taxon>
        <taxon>Caenogastropoda</taxon>
        <taxon>Sorbeoconcha</taxon>
        <taxon>Cerithioidea</taxon>
        <taxon>Batillariidae</taxon>
        <taxon>Batillaria</taxon>
    </lineage>
</organism>
<evidence type="ECO:0000313" key="1">
    <source>
        <dbReference type="EMBL" id="KAK7476138.1"/>
    </source>
</evidence>
<accession>A0ABD0JM63</accession>
<name>A0ABD0JM63_9CAEN</name>
<dbReference type="AlphaFoldDB" id="A0ABD0JM63"/>
<comment type="caution">
    <text evidence="1">The sequence shown here is derived from an EMBL/GenBank/DDBJ whole genome shotgun (WGS) entry which is preliminary data.</text>
</comment>
<keyword evidence="2" id="KW-1185">Reference proteome</keyword>